<organism evidence="4 5">
    <name type="scientific">Pseudomonas fluorescens</name>
    <dbReference type="NCBI Taxonomy" id="294"/>
    <lineage>
        <taxon>Bacteria</taxon>
        <taxon>Pseudomonadati</taxon>
        <taxon>Pseudomonadota</taxon>
        <taxon>Gammaproteobacteria</taxon>
        <taxon>Pseudomonadales</taxon>
        <taxon>Pseudomonadaceae</taxon>
        <taxon>Pseudomonas</taxon>
    </lineage>
</organism>
<dbReference type="Pfam" id="PF13240">
    <property type="entry name" value="Zn_Ribbon_1"/>
    <property type="match status" value="1"/>
</dbReference>
<dbReference type="Proteomes" id="UP000409037">
    <property type="component" value="Unassembled WGS sequence"/>
</dbReference>
<reference evidence="4 5" key="1">
    <citation type="submission" date="2019-09" db="EMBL/GenBank/DDBJ databases">
        <authorList>
            <person name="Chandra G."/>
            <person name="Truman W A."/>
        </authorList>
    </citation>
    <scope>NUCLEOTIDE SEQUENCE [LARGE SCALE GENOMIC DNA]</scope>
    <source>
        <strain evidence="4">PS833</strain>
    </source>
</reference>
<dbReference type="RefSeq" id="WP_150800850.1">
    <property type="nucleotide sequence ID" value="NZ_CABVHU010000021.1"/>
</dbReference>
<dbReference type="EMBL" id="CABVHU010000021">
    <property type="protein sequence ID" value="VVO40295.1"/>
    <property type="molecule type" value="Genomic_DNA"/>
</dbReference>
<protein>
    <submittedName>
        <fullName evidence="4">Uncharacterized protein</fullName>
    </submittedName>
</protein>
<dbReference type="InterPro" id="IPR026870">
    <property type="entry name" value="Zinc_ribbon_dom"/>
</dbReference>
<evidence type="ECO:0000313" key="4">
    <source>
        <dbReference type="EMBL" id="VVO40295.1"/>
    </source>
</evidence>
<dbReference type="InterPro" id="IPR021150">
    <property type="entry name" value="Ubiq_cyt_c_chap"/>
</dbReference>
<dbReference type="AlphaFoldDB" id="A0A5E7FM36"/>
<dbReference type="Pfam" id="PF03981">
    <property type="entry name" value="Ubiq_cyt_C_chap"/>
    <property type="match status" value="1"/>
</dbReference>
<comment type="similarity">
    <text evidence="1">Belongs to the UPF0174 family.</text>
</comment>
<accession>A0A5E7FM36</accession>
<sequence length="273" mass="29064">MKLEDVISTTSILALLSVSDVEDISALVNYLTDNGEGRLALDGDACKQLIAARDAGRYFLGDLEVIAKEIRLFGGNSLLNLFRKDGVPYDEIVRDVAEHLKVNFGNDSISVIEQEILGKILTRAFEEMSEEERRVILEELGVLSFSTAGPAAAIAAICAAKAGGFATYKLAAIVANAIAKALIGKGLTFAATGQMMRTISVAIGPIGWAITALWTAADLASPAYRVTVPCVVQLAYMRQKAIMVRSMTVCSECQHPIAQSARFCSECGTPAAA</sequence>
<dbReference type="OrthoDB" id="9128717at2"/>
<evidence type="ECO:0000259" key="3">
    <source>
        <dbReference type="Pfam" id="PF13240"/>
    </source>
</evidence>
<gene>
    <name evidence="4" type="ORF">PS833_05752</name>
</gene>
<feature type="domain" description="Ubiquinol-cytochrome c chaperone" evidence="2">
    <location>
        <begin position="65"/>
        <end position="229"/>
    </location>
</feature>
<name>A0A5E7FM36_PSEFL</name>
<feature type="domain" description="Zinc-ribbon" evidence="3">
    <location>
        <begin position="250"/>
        <end position="270"/>
    </location>
</feature>
<evidence type="ECO:0000259" key="2">
    <source>
        <dbReference type="Pfam" id="PF03981"/>
    </source>
</evidence>
<evidence type="ECO:0000256" key="1">
    <source>
        <dbReference type="ARBA" id="ARBA00006436"/>
    </source>
</evidence>
<evidence type="ECO:0000313" key="5">
    <source>
        <dbReference type="Proteomes" id="UP000409037"/>
    </source>
</evidence>
<proteinExistence type="inferred from homology"/>